<dbReference type="EMBL" id="CP095049">
    <property type="protein sequence ID" value="UOQ54300.1"/>
    <property type="molecule type" value="Genomic_DNA"/>
</dbReference>
<keyword evidence="1" id="KW-0812">Transmembrane</keyword>
<dbReference type="Proteomes" id="UP000831785">
    <property type="component" value="Chromosome"/>
</dbReference>
<reference evidence="2 3" key="1">
    <citation type="submission" date="2022-04" db="EMBL/GenBank/DDBJ databases">
        <title>Hymenobacter sp. isolated from the air.</title>
        <authorList>
            <person name="Won M."/>
            <person name="Lee C.-M."/>
            <person name="Woen H.-Y."/>
            <person name="Kwon S.-W."/>
        </authorList>
    </citation>
    <scope>NUCLEOTIDE SEQUENCE [LARGE SCALE GENOMIC DNA]</scope>
    <source>
        <strain evidence="3">5116 S-27</strain>
    </source>
</reference>
<feature type="transmembrane region" description="Helical" evidence="1">
    <location>
        <begin position="165"/>
        <end position="189"/>
    </location>
</feature>
<protein>
    <recommendedName>
        <fullName evidence="4">Glycosyltransferase RgtA/B/C/D-like domain-containing protein</fullName>
    </recommendedName>
</protein>
<organism evidence="2 3">
    <name type="scientific">Hymenobacter cellulosivorans</name>
    <dbReference type="NCBI Taxonomy" id="2932249"/>
    <lineage>
        <taxon>Bacteria</taxon>
        <taxon>Pseudomonadati</taxon>
        <taxon>Bacteroidota</taxon>
        <taxon>Cytophagia</taxon>
        <taxon>Cytophagales</taxon>
        <taxon>Hymenobacteraceae</taxon>
        <taxon>Hymenobacter</taxon>
    </lineage>
</organism>
<feature type="transmembrane region" description="Helical" evidence="1">
    <location>
        <begin position="89"/>
        <end position="109"/>
    </location>
</feature>
<keyword evidence="3" id="KW-1185">Reference proteome</keyword>
<evidence type="ECO:0000313" key="3">
    <source>
        <dbReference type="Proteomes" id="UP000831785"/>
    </source>
</evidence>
<feature type="transmembrane region" description="Helical" evidence="1">
    <location>
        <begin position="286"/>
        <end position="304"/>
    </location>
</feature>
<feature type="transmembrane region" description="Helical" evidence="1">
    <location>
        <begin position="129"/>
        <end position="159"/>
    </location>
</feature>
<feature type="transmembrane region" description="Helical" evidence="1">
    <location>
        <begin position="201"/>
        <end position="218"/>
    </location>
</feature>
<feature type="transmembrane region" description="Helical" evidence="1">
    <location>
        <begin position="254"/>
        <end position="274"/>
    </location>
</feature>
<dbReference type="RefSeq" id="WP_244720914.1">
    <property type="nucleotide sequence ID" value="NZ_CP095049.1"/>
</dbReference>
<keyword evidence="1" id="KW-1133">Transmembrane helix</keyword>
<accession>A0ABY4FCN9</accession>
<gene>
    <name evidence="2" type="ORF">MUN80_05960</name>
</gene>
<evidence type="ECO:0008006" key="4">
    <source>
        <dbReference type="Google" id="ProtNLM"/>
    </source>
</evidence>
<sequence>MPRALSRQSLLLVYLLALALLWGNAYFLLVNHPAAYTVDEQHYQRMAQGDFKVPVPHRYRVVVPLLAGGLAHGARGVANLISPADKPPFGFSFFLVNTLLLAGAGLVAFRTARAAGAAAGPALLGMAALLTCGAATSVTGLLLADSAVVLAVALLYYAIHARSAPALLTVLVLGPVLDEFFLLFLPLAVLYGGFVRWRPRLLALAGGLLLLVAVHWAVEANEAPTTLGNSISPTLDYSRSLVSNLNWRLLLRGLGAWAGVYGLFNLILLTGFWGGTASIGQWLRPLRPGPTLLLLLAVLALLLLSGETNRLVLAGPAVVVAVALVLDRHPLFGPLRQSVSSAAKPETE</sequence>
<name>A0ABY4FCN9_9BACT</name>
<evidence type="ECO:0000313" key="2">
    <source>
        <dbReference type="EMBL" id="UOQ54300.1"/>
    </source>
</evidence>
<evidence type="ECO:0000256" key="1">
    <source>
        <dbReference type="SAM" id="Phobius"/>
    </source>
</evidence>
<proteinExistence type="predicted"/>
<keyword evidence="1" id="KW-0472">Membrane</keyword>